<reference evidence="2 3" key="1">
    <citation type="journal article" date="2019" name="Commun. Biol.">
        <title>The bagworm genome reveals a unique fibroin gene that provides high tensile strength.</title>
        <authorList>
            <person name="Kono N."/>
            <person name="Nakamura H."/>
            <person name="Ohtoshi R."/>
            <person name="Tomita M."/>
            <person name="Numata K."/>
            <person name="Arakawa K."/>
        </authorList>
    </citation>
    <scope>NUCLEOTIDE SEQUENCE [LARGE SCALE GENOMIC DNA]</scope>
</reference>
<evidence type="ECO:0000256" key="1">
    <source>
        <dbReference type="SAM" id="MobiDB-lite"/>
    </source>
</evidence>
<organism evidence="2 3">
    <name type="scientific">Eumeta variegata</name>
    <name type="common">Bagworm moth</name>
    <name type="synonym">Eumeta japonica</name>
    <dbReference type="NCBI Taxonomy" id="151549"/>
    <lineage>
        <taxon>Eukaryota</taxon>
        <taxon>Metazoa</taxon>
        <taxon>Ecdysozoa</taxon>
        <taxon>Arthropoda</taxon>
        <taxon>Hexapoda</taxon>
        <taxon>Insecta</taxon>
        <taxon>Pterygota</taxon>
        <taxon>Neoptera</taxon>
        <taxon>Endopterygota</taxon>
        <taxon>Lepidoptera</taxon>
        <taxon>Glossata</taxon>
        <taxon>Ditrysia</taxon>
        <taxon>Tineoidea</taxon>
        <taxon>Psychidae</taxon>
        <taxon>Oiketicinae</taxon>
        <taxon>Eumeta</taxon>
    </lineage>
</organism>
<dbReference type="EMBL" id="BGZK01000192">
    <property type="protein sequence ID" value="GBP27366.1"/>
    <property type="molecule type" value="Genomic_DNA"/>
</dbReference>
<evidence type="ECO:0000313" key="2">
    <source>
        <dbReference type="EMBL" id="GBP27366.1"/>
    </source>
</evidence>
<sequence length="173" mass="19530">MIIAARGHPQPSRSHRCVVNLLEKSSSAFVEGGNGLSKTRQTLAHCKKHNGGTCYFMPVFTVNVVRHRGNAPHHPAGRRAPLTYGRRRRERDTNSTFPIKFREALIIIWVHQFVSSLAAPPPGARAADERGRIILPKLLMFFTLLVFRTKLDADRRISVRAFVSVRHTDELTN</sequence>
<feature type="region of interest" description="Disordered" evidence="1">
    <location>
        <begin position="70"/>
        <end position="89"/>
    </location>
</feature>
<comment type="caution">
    <text evidence="2">The sequence shown here is derived from an EMBL/GenBank/DDBJ whole genome shotgun (WGS) entry which is preliminary data.</text>
</comment>
<dbReference type="AlphaFoldDB" id="A0A4C1UMZ7"/>
<accession>A0A4C1UMZ7</accession>
<gene>
    <name evidence="2" type="ORF">EVAR_18843_1</name>
</gene>
<protein>
    <submittedName>
        <fullName evidence="2">Uncharacterized protein</fullName>
    </submittedName>
</protein>
<proteinExistence type="predicted"/>
<name>A0A4C1UMZ7_EUMVA</name>
<dbReference type="Proteomes" id="UP000299102">
    <property type="component" value="Unassembled WGS sequence"/>
</dbReference>
<keyword evidence="3" id="KW-1185">Reference proteome</keyword>
<evidence type="ECO:0000313" key="3">
    <source>
        <dbReference type="Proteomes" id="UP000299102"/>
    </source>
</evidence>